<dbReference type="GO" id="GO:0004222">
    <property type="term" value="F:metalloendopeptidase activity"/>
    <property type="evidence" value="ECO:0007669"/>
    <property type="project" value="InterPro"/>
</dbReference>
<organism evidence="4 5">
    <name type="scientific">Campylobacter hyointestinalis subsp. hyointestinalis</name>
    <dbReference type="NCBI Taxonomy" id="91352"/>
    <lineage>
        <taxon>Bacteria</taxon>
        <taxon>Pseudomonadati</taxon>
        <taxon>Campylobacterota</taxon>
        <taxon>Epsilonproteobacteria</taxon>
        <taxon>Campylobacterales</taxon>
        <taxon>Campylobacteraceae</taxon>
        <taxon>Campylobacter</taxon>
    </lineage>
</organism>
<evidence type="ECO:0000313" key="4">
    <source>
        <dbReference type="EMBL" id="CUU80666.1"/>
    </source>
</evidence>
<dbReference type="PANTHER" id="PTHR42837">
    <property type="entry name" value="REGULATOR OF SIGMA-E PROTEASE RSEP"/>
    <property type="match status" value="1"/>
</dbReference>
<dbReference type="PROSITE" id="PS50106">
    <property type="entry name" value="PDZ"/>
    <property type="match status" value="1"/>
</dbReference>
<reference evidence="4 5" key="1">
    <citation type="submission" date="2015-11" db="EMBL/GenBank/DDBJ databases">
        <authorList>
            <consortium name="Pathogen Informatics"/>
        </authorList>
    </citation>
    <scope>NUCLEOTIDE SEQUENCE [LARGE SCALE GENOMIC DNA]</scope>
    <source>
        <strain evidence="4 5">006A-0059</strain>
    </source>
</reference>
<dbReference type="Pfam" id="PF17820">
    <property type="entry name" value="PDZ_6"/>
    <property type="match status" value="1"/>
</dbReference>
<dbReference type="PANTHER" id="PTHR42837:SF2">
    <property type="entry name" value="MEMBRANE METALLOPROTEASE ARASP2, CHLOROPLASTIC-RELATED"/>
    <property type="match status" value="1"/>
</dbReference>
<evidence type="ECO:0000256" key="2">
    <source>
        <dbReference type="SAM" id="SignalP"/>
    </source>
</evidence>
<dbReference type="Pfam" id="PF24314">
    <property type="entry name" value="DUF7488"/>
    <property type="match status" value="1"/>
</dbReference>
<dbReference type="InterPro" id="IPR004387">
    <property type="entry name" value="Pept_M50_Zn"/>
</dbReference>
<keyword evidence="5" id="KW-1185">Reference proteome</keyword>
<gene>
    <name evidence="4" type="ORF">ERS686654_01201</name>
</gene>
<dbReference type="Proteomes" id="UP000052237">
    <property type="component" value="Unassembled WGS sequence"/>
</dbReference>
<feature type="chain" id="PRO_5006627030" evidence="2">
    <location>
        <begin position="20"/>
        <end position="364"/>
    </location>
</feature>
<dbReference type="InterPro" id="IPR001478">
    <property type="entry name" value="PDZ"/>
</dbReference>
<protein>
    <submittedName>
        <fullName evidence="4">PDZ domain-containing protein</fullName>
    </submittedName>
</protein>
<dbReference type="InterPro" id="IPR055911">
    <property type="entry name" value="DUF7488"/>
</dbReference>
<feature type="domain" description="PDZ" evidence="3">
    <location>
        <begin position="276"/>
        <end position="355"/>
    </location>
</feature>
<comment type="cofactor">
    <cofactor evidence="1">
        <name>Zn(2+)</name>
        <dbReference type="ChEBI" id="CHEBI:29105"/>
    </cofactor>
</comment>
<dbReference type="GO" id="GO:0006508">
    <property type="term" value="P:proteolysis"/>
    <property type="evidence" value="ECO:0007669"/>
    <property type="project" value="InterPro"/>
</dbReference>
<accession>A0A0S4S3N3</accession>
<name>A0A0S4S3N3_CAMHY</name>
<feature type="signal peptide" evidence="2">
    <location>
        <begin position="1"/>
        <end position="19"/>
    </location>
</feature>
<dbReference type="SUPFAM" id="SSF50156">
    <property type="entry name" value="PDZ domain-like"/>
    <property type="match status" value="2"/>
</dbReference>
<dbReference type="InterPro" id="IPR041489">
    <property type="entry name" value="PDZ_6"/>
</dbReference>
<dbReference type="EMBL" id="FAVB01000002">
    <property type="protein sequence ID" value="CUU80666.1"/>
    <property type="molecule type" value="Genomic_DNA"/>
</dbReference>
<dbReference type="Gene3D" id="2.30.42.10">
    <property type="match status" value="1"/>
</dbReference>
<dbReference type="InterPro" id="IPR036034">
    <property type="entry name" value="PDZ_sf"/>
</dbReference>
<comment type="caution">
    <text evidence="4">The sequence shown here is derived from an EMBL/GenBank/DDBJ whole genome shotgun (WGS) entry which is preliminary data.</text>
</comment>
<dbReference type="SMART" id="SM00228">
    <property type="entry name" value="PDZ"/>
    <property type="match status" value="2"/>
</dbReference>
<dbReference type="Pfam" id="PF13180">
    <property type="entry name" value="PDZ_2"/>
    <property type="match status" value="1"/>
</dbReference>
<keyword evidence="2" id="KW-0732">Signal</keyword>
<dbReference type="AlphaFoldDB" id="A0A0S4S3N3"/>
<evidence type="ECO:0000256" key="1">
    <source>
        <dbReference type="ARBA" id="ARBA00001947"/>
    </source>
</evidence>
<dbReference type="RefSeq" id="WP_059435166.1">
    <property type="nucleotide sequence ID" value="NZ_FAVB01000002.1"/>
</dbReference>
<evidence type="ECO:0000313" key="5">
    <source>
        <dbReference type="Proteomes" id="UP000052237"/>
    </source>
</evidence>
<sequence>MKKLVLLFCFIFGVLSVFAEPRPTPEDLQACYEKNRDSVFEYKGLMAISLNKDLAAVLYDKDKKLDSRDYIKFDPYLGLYLVRVDRTLKAPFMMNELDTKPGMWVNILDQNVSEIGHIKSFGNTISDFDELTYDAQKPGLLLCDCCSMLGIAIGGNKFIGNRYIKHFMKDDDVFYGDIGVEFGDINGTLSVKSSNPFSAGKELLSGDRIVMVNNKIPTDLRDLNEMILFAPKNSSFKFDIVRNDQNQTIIFDMKYPSSQIQNQLKTGSTDTNSTKKTETKKAKTYTSFLPKYGIQVSKNATVQKVTPRSSAAKAGFRVGDKILAVDKRSVLSAADIEKAMRAQKNKFYFLVSRDDFQFFIRVYK</sequence>
<evidence type="ECO:0000259" key="3">
    <source>
        <dbReference type="PROSITE" id="PS50106"/>
    </source>
</evidence>
<proteinExistence type="predicted"/>
<dbReference type="GO" id="GO:0016020">
    <property type="term" value="C:membrane"/>
    <property type="evidence" value="ECO:0007669"/>
    <property type="project" value="InterPro"/>
</dbReference>